<dbReference type="InterPro" id="IPR052895">
    <property type="entry name" value="HetReg/Transcr_Mod"/>
</dbReference>
<dbReference type="OrthoDB" id="3598674at2759"/>
<keyword evidence="3" id="KW-1185">Reference proteome</keyword>
<evidence type="ECO:0000259" key="1">
    <source>
        <dbReference type="Pfam" id="PF06985"/>
    </source>
</evidence>
<accession>A0A8H8RFV8</accession>
<dbReference type="AlphaFoldDB" id="A0A8H8RFV8"/>
<dbReference type="PANTHER" id="PTHR24148:SF77">
    <property type="entry name" value="HETEROKARYON INCOMPATIBILITY DOMAIN-CONTAINING PROTEIN"/>
    <property type="match status" value="1"/>
</dbReference>
<evidence type="ECO:0000313" key="2">
    <source>
        <dbReference type="EMBL" id="TVY34191.1"/>
    </source>
</evidence>
<name>A0A8H8RFV8_9HELO</name>
<comment type="caution">
    <text evidence="2">The sequence shown here is derived from an EMBL/GenBank/DDBJ whole genome shotgun (WGS) entry which is preliminary data.</text>
</comment>
<proteinExistence type="predicted"/>
<dbReference type="InterPro" id="IPR010730">
    <property type="entry name" value="HET"/>
</dbReference>
<dbReference type="Proteomes" id="UP000462212">
    <property type="component" value="Unassembled WGS sequence"/>
</dbReference>
<organism evidence="2 3">
    <name type="scientific">Lachnellula subtilissima</name>
    <dbReference type="NCBI Taxonomy" id="602034"/>
    <lineage>
        <taxon>Eukaryota</taxon>
        <taxon>Fungi</taxon>
        <taxon>Dikarya</taxon>
        <taxon>Ascomycota</taxon>
        <taxon>Pezizomycotina</taxon>
        <taxon>Leotiomycetes</taxon>
        <taxon>Helotiales</taxon>
        <taxon>Lachnaceae</taxon>
        <taxon>Lachnellula</taxon>
    </lineage>
</organism>
<dbReference type="Pfam" id="PF06985">
    <property type="entry name" value="HET"/>
    <property type="match status" value="1"/>
</dbReference>
<gene>
    <name evidence="2" type="primary">het-6_10</name>
    <name evidence="2" type="ORF">LSUB1_G007682</name>
</gene>
<dbReference type="EMBL" id="QGMJ01000681">
    <property type="protein sequence ID" value="TVY34191.1"/>
    <property type="molecule type" value="Genomic_DNA"/>
</dbReference>
<dbReference type="PANTHER" id="PTHR24148">
    <property type="entry name" value="ANKYRIN REPEAT DOMAIN-CONTAINING PROTEIN 39 HOMOLOG-RELATED"/>
    <property type="match status" value="1"/>
</dbReference>
<sequence>MAMEEPPAYKYEPISHVKEIRLLEIAPGPDDDPISCSLAHFSPENTVQEQYFALSYEWGPEDGPRRHIFLNGYTVSVRENLWRALWHLRKRAGWRDVTCESDMLHYGASAAWLCRSKIWIDALCVNQSDITERNHQVRLMAQIYRNAKEVLVWLGRLANLSLSESQEYRLSMLALDSYRKMVLFTREKVDGMNLRAHANPGANELSDLVWLVTQCASVHFLEILRALLEGSYWQRVWIIQEITLASKFALICDEFWIDPVILDIFLPFIEQEMDILEGYSSYCLKNDQFWTELYIRSMLMDPAKGLPKWPWQREELATWPWLREGDIHNTENVKEAITRLAKDVRDITRSKGFIINRHRQSRENTLGDLLWSCQGSLCSDPRDKIYGLLGLALDCQDEELVVDYSKSLFEVYKDVVYFYSKFYFVPDVVRFSQLLQRIFGSMYELDEAAGRHLRTSGALELIKTRGVILGTVSRLRKQPDLGREAGSTSTDAANSSSEFLDLMERVLTITANASKAFHREVSFDIFDTKEQREAAAQIDTGCKTQENSGFLNFKLETGRAGIISANARKGDVVCQFLGCDICAVLRRSADSPTYSVVGRAMIQKSRLESQLEENSTWDELKWREKSHCVFDLDRDYKWPLDKTIDLELDIVTLQQLTR</sequence>
<feature type="domain" description="Heterokaryon incompatibility" evidence="1">
    <location>
        <begin position="51"/>
        <end position="241"/>
    </location>
</feature>
<protein>
    <submittedName>
        <fullName evidence="2">Heterokaryon incompatibility protein 6,OR allele</fullName>
    </submittedName>
</protein>
<evidence type="ECO:0000313" key="3">
    <source>
        <dbReference type="Proteomes" id="UP000462212"/>
    </source>
</evidence>
<reference evidence="2 3" key="1">
    <citation type="submission" date="2018-05" db="EMBL/GenBank/DDBJ databases">
        <title>Genome sequencing and assembly of the regulated plant pathogen Lachnellula willkommii and related sister species for the development of diagnostic species identification markers.</title>
        <authorList>
            <person name="Giroux E."/>
            <person name="Bilodeau G."/>
        </authorList>
    </citation>
    <scope>NUCLEOTIDE SEQUENCE [LARGE SCALE GENOMIC DNA]</scope>
    <source>
        <strain evidence="2 3">CBS 197.66</strain>
    </source>
</reference>